<dbReference type="RefSeq" id="WP_154282766.1">
    <property type="nucleotide sequence ID" value="NZ_JBHUJQ010000001.1"/>
</dbReference>
<dbReference type="EMBL" id="WKKH01000049">
    <property type="protein sequence ID" value="MRX78360.1"/>
    <property type="molecule type" value="Genomic_DNA"/>
</dbReference>
<comment type="caution">
    <text evidence="1">The sequence shown here is derived from an EMBL/GenBank/DDBJ whole genome shotgun (WGS) entry which is preliminary data.</text>
</comment>
<gene>
    <name evidence="1" type="primary">gwsS</name>
    <name evidence="1" type="ORF">GJU39_19945</name>
</gene>
<dbReference type="NCBIfam" id="TIGR04193">
    <property type="entry name" value="SPASM_w_grasp"/>
    <property type="match status" value="1"/>
</dbReference>
<dbReference type="InterPro" id="IPR013785">
    <property type="entry name" value="Aldolase_TIM"/>
</dbReference>
<evidence type="ECO:0000313" key="1">
    <source>
        <dbReference type="EMBL" id="MRX78360.1"/>
    </source>
</evidence>
<dbReference type="Proteomes" id="UP000487757">
    <property type="component" value="Unassembled WGS sequence"/>
</dbReference>
<organism evidence="1 2">
    <name type="scientific">Pedobacter petrophilus</name>
    <dbReference type="NCBI Taxonomy" id="1908241"/>
    <lineage>
        <taxon>Bacteria</taxon>
        <taxon>Pseudomonadati</taxon>
        <taxon>Bacteroidota</taxon>
        <taxon>Sphingobacteriia</taxon>
        <taxon>Sphingobacteriales</taxon>
        <taxon>Sphingobacteriaceae</taxon>
        <taxon>Pedobacter</taxon>
    </lineage>
</organism>
<evidence type="ECO:0000313" key="2">
    <source>
        <dbReference type="Proteomes" id="UP000487757"/>
    </source>
</evidence>
<dbReference type="InterPro" id="IPR026497">
    <property type="entry name" value="GRASP-with-SPASM"/>
</dbReference>
<reference evidence="1 2" key="1">
    <citation type="submission" date="2019-11" db="EMBL/GenBank/DDBJ databases">
        <title>Pedobacter petrophilus genome.</title>
        <authorList>
            <person name="Feldbauer M.J."/>
            <person name="Newman J.D."/>
        </authorList>
    </citation>
    <scope>NUCLEOTIDE SEQUENCE [LARGE SCALE GENOMIC DNA]</scope>
    <source>
        <strain evidence="1 2">LMG 29686</strain>
    </source>
</reference>
<accession>A0A7K0G4I3</accession>
<dbReference type="NCBIfam" id="TIGR04085">
    <property type="entry name" value="rSAM_more_4Fe4S"/>
    <property type="match status" value="1"/>
</dbReference>
<dbReference type="OrthoDB" id="1073749at2"/>
<dbReference type="Gene3D" id="3.20.20.70">
    <property type="entry name" value="Aldolase class I"/>
    <property type="match status" value="1"/>
</dbReference>
<proteinExistence type="predicted"/>
<dbReference type="InterPro" id="IPR058240">
    <property type="entry name" value="rSAM_sf"/>
</dbReference>
<name>A0A7K0G4I3_9SPHI</name>
<dbReference type="InterPro" id="IPR023885">
    <property type="entry name" value="4Fe4S-binding_SPASM_dom"/>
</dbReference>
<dbReference type="AlphaFoldDB" id="A0A7K0G4I3"/>
<protein>
    <submittedName>
        <fullName evidence="1">Grasp-with-spasm system SPASM domain peptide maturase</fullName>
    </submittedName>
</protein>
<sequence length="363" mass="41999">MTYLNLFANCLLVKGANRSLICDLQLNKSYPISNGVYDILSFLKEHAIEDCIDKYGLVNEEAILSYVDFILYKELGFKDDRILEELAPLNLSWDNFSDITNVIIEYNENLNYDCQFIKQLFNLNVSGLEIRCYHSPNLEKLGAFLETFNGTVLNHIKLILPYSSDLNIKVLEKLIKKNLRIKNFLIHSAPSDTTFKVYKDSVQVIHFAQAINNCLFCGMIRSAYFTTNIELFTESQHHNTCLNRKLSITGDGLIKNCPSMQESYGNMLETELDNVLADKDFRKYWNLKKDDVAVCKECEFRYVCTDCRAFTEQTKKNNEGLDISKPLKCGYNPYTNQWDEWSTNPLKQKAIQNYGMQQLNRDA</sequence>
<keyword evidence="2" id="KW-1185">Reference proteome</keyword>
<dbReference type="SUPFAM" id="SSF102114">
    <property type="entry name" value="Radical SAM enzymes"/>
    <property type="match status" value="1"/>
</dbReference>